<dbReference type="GO" id="GO:0051536">
    <property type="term" value="F:iron-sulfur cluster binding"/>
    <property type="evidence" value="ECO:0007669"/>
    <property type="project" value="UniProtKB-KW"/>
</dbReference>
<reference evidence="7 8" key="1">
    <citation type="submission" date="2015-07" db="EMBL/GenBank/DDBJ databases">
        <title>Isolation and Genomic Characterization of a Novel Halophilic Metal-Reducing Deltaproteobacterium from the Deep Subsurface.</title>
        <authorList>
            <person name="Badalamenti J.P."/>
            <person name="Summers Z.M."/>
            <person name="Gralnick J.A."/>
            <person name="Bond D.R."/>
        </authorList>
    </citation>
    <scope>NUCLEOTIDE SEQUENCE [LARGE SCALE GENOMIC DNA]</scope>
    <source>
        <strain evidence="7 8">WTL</strain>
    </source>
</reference>
<evidence type="ECO:0000256" key="4">
    <source>
        <dbReference type="ARBA" id="ARBA00023004"/>
    </source>
</evidence>
<evidence type="ECO:0000256" key="3">
    <source>
        <dbReference type="ARBA" id="ARBA00022723"/>
    </source>
</evidence>
<organism evidence="7 8">
    <name type="scientific">Desulfuromonas soudanensis</name>
    <dbReference type="NCBI Taxonomy" id="1603606"/>
    <lineage>
        <taxon>Bacteria</taxon>
        <taxon>Pseudomonadati</taxon>
        <taxon>Thermodesulfobacteriota</taxon>
        <taxon>Desulfuromonadia</taxon>
        <taxon>Desulfuromonadales</taxon>
        <taxon>Desulfuromonadaceae</taxon>
        <taxon>Desulfuromonas</taxon>
    </lineage>
</organism>
<dbReference type="SFLD" id="SFLDS00029">
    <property type="entry name" value="Radical_SAM"/>
    <property type="match status" value="1"/>
</dbReference>
<dbReference type="RefSeq" id="WP_053551340.1">
    <property type="nucleotide sequence ID" value="NZ_CP010802.1"/>
</dbReference>
<keyword evidence="3" id="KW-0479">Metal-binding</keyword>
<dbReference type="CDD" id="cd01335">
    <property type="entry name" value="Radical_SAM"/>
    <property type="match status" value="1"/>
</dbReference>
<dbReference type="Gene3D" id="3.20.20.70">
    <property type="entry name" value="Aldolase class I"/>
    <property type="match status" value="1"/>
</dbReference>
<keyword evidence="8" id="KW-1185">Reference proteome</keyword>
<evidence type="ECO:0000259" key="6">
    <source>
        <dbReference type="PROSITE" id="PS51918"/>
    </source>
</evidence>
<dbReference type="InterPro" id="IPR058240">
    <property type="entry name" value="rSAM_sf"/>
</dbReference>
<keyword evidence="5" id="KW-0411">Iron-sulfur</keyword>
<dbReference type="InterPro" id="IPR013785">
    <property type="entry name" value="Aldolase_TIM"/>
</dbReference>
<dbReference type="Proteomes" id="UP000057158">
    <property type="component" value="Chromosome"/>
</dbReference>
<accession>A0A0M3QG75</accession>
<dbReference type="PANTHER" id="PTHR43288:SF1">
    <property type="entry name" value="GLYCYL-RADICAL ENZYME ACTIVATING ENZYME MJ0021-RELATED"/>
    <property type="match status" value="1"/>
</dbReference>
<dbReference type="AlphaFoldDB" id="A0A0M3QG75"/>
<evidence type="ECO:0000313" key="7">
    <source>
        <dbReference type="EMBL" id="ALC17323.1"/>
    </source>
</evidence>
<evidence type="ECO:0000313" key="8">
    <source>
        <dbReference type="Proteomes" id="UP000057158"/>
    </source>
</evidence>
<dbReference type="PROSITE" id="PS51918">
    <property type="entry name" value="RADICAL_SAM"/>
    <property type="match status" value="1"/>
</dbReference>
<feature type="domain" description="Radical SAM core" evidence="6">
    <location>
        <begin position="75"/>
        <end position="292"/>
    </location>
</feature>
<dbReference type="PANTHER" id="PTHR43288">
    <property type="entry name" value="BIOTIN SYNTHASE-RELATED PROTEIN, RADICAL SAM SUPERFAMILY"/>
    <property type="match status" value="1"/>
</dbReference>
<dbReference type="PATRIC" id="fig|1603606.3.peg.2785"/>
<protein>
    <submittedName>
        <fullName evidence="7">Radical SAM domain iron-sulfur cluster-binding oxidoreductase</fullName>
    </submittedName>
</protein>
<dbReference type="Pfam" id="PF04055">
    <property type="entry name" value="Radical_SAM"/>
    <property type="match status" value="1"/>
</dbReference>
<dbReference type="InterPro" id="IPR007197">
    <property type="entry name" value="rSAM"/>
</dbReference>
<name>A0A0M3QG75_9BACT</name>
<dbReference type="InterPro" id="IPR040087">
    <property type="entry name" value="MJ0021-like"/>
</dbReference>
<dbReference type="EMBL" id="CP010802">
    <property type="protein sequence ID" value="ALC17323.1"/>
    <property type="molecule type" value="Genomic_DNA"/>
</dbReference>
<dbReference type="GO" id="GO:0046872">
    <property type="term" value="F:metal ion binding"/>
    <property type="evidence" value="ECO:0007669"/>
    <property type="project" value="UniProtKB-KW"/>
</dbReference>
<dbReference type="OrthoDB" id="9810775at2"/>
<dbReference type="STRING" id="1603606.DSOUD_2570"/>
<evidence type="ECO:0000256" key="2">
    <source>
        <dbReference type="ARBA" id="ARBA00022691"/>
    </source>
</evidence>
<dbReference type="SUPFAM" id="SSF102114">
    <property type="entry name" value="Radical SAM enzymes"/>
    <property type="match status" value="1"/>
</dbReference>
<proteinExistence type="predicted"/>
<dbReference type="GO" id="GO:0003824">
    <property type="term" value="F:catalytic activity"/>
    <property type="evidence" value="ECO:0007669"/>
    <property type="project" value="InterPro"/>
</dbReference>
<dbReference type="KEGG" id="des:DSOUD_2570"/>
<comment type="cofactor">
    <cofactor evidence="1">
        <name>[4Fe-4S] cluster</name>
        <dbReference type="ChEBI" id="CHEBI:49883"/>
    </cofactor>
</comment>
<evidence type="ECO:0000256" key="5">
    <source>
        <dbReference type="ARBA" id="ARBA00023014"/>
    </source>
</evidence>
<dbReference type="SFLD" id="SFLDG01108">
    <property type="entry name" value="Uncharacterised_Radical_SAM_Su"/>
    <property type="match status" value="1"/>
</dbReference>
<sequence length="472" mass="52008">MGIETTADVRARLIAGNRQEYGEGYEALRFPSPDEAQRATERREGVLSGLKGRVESGFGGTKLDCADLSPGCRICTEGGWSCLFISGRCNCSCFYCPTSQDVTGVPTTNAVEFRTPADYVGYLERFAFAGASISGGEPLLTPARTLAFVTAIKKRFGDGLHLWLYTNGTLVDGEILARLRDAGLDEIRFDIGATDYHLHKLRLAVGVIPTVTVEIPAVPEDLPLLKERMIEMREAGVDYLNLHQLRLTSHNYPHLAARDYTFLHGEKVTVLDSELAALELLNFSIDRKLGLPVNYCSFVYKNRYQGRAGRLRNAPFLLKGHEVLTGNGYIRTLTLLGAPEAVARQGEIFREMGGDSALWNSGTTKERLLFSPLLWPLVEFGDCRLLIGYAAARQLSAMTYRNPYVSVRVGESKQVVIERSRIGREFELSDGEIAAFAGAFLGEGRGQGGVFEGTLSELAGYERTPEGLQDYY</sequence>
<gene>
    <name evidence="7" type="ORF">DSOUD_2570</name>
</gene>
<keyword evidence="4" id="KW-0408">Iron</keyword>
<keyword evidence="2" id="KW-0949">S-adenosyl-L-methionine</keyword>
<evidence type="ECO:0000256" key="1">
    <source>
        <dbReference type="ARBA" id="ARBA00001966"/>
    </source>
</evidence>